<dbReference type="Gene3D" id="4.10.240.10">
    <property type="entry name" value="Zn(2)-C6 fungal-type DNA-binding domain"/>
    <property type="match status" value="1"/>
</dbReference>
<feature type="domain" description="Zn(2)-C6 fungal-type" evidence="4">
    <location>
        <begin position="69"/>
        <end position="99"/>
    </location>
</feature>
<dbReference type="Pfam" id="PF00172">
    <property type="entry name" value="Zn_clus"/>
    <property type="match status" value="1"/>
</dbReference>
<evidence type="ECO:0000313" key="5">
    <source>
        <dbReference type="EMBL" id="KAK0755134.1"/>
    </source>
</evidence>
<dbReference type="PANTHER" id="PTHR47256">
    <property type="entry name" value="ZN(II)2CYS6 TRANSCRIPTION FACTOR (EUROFUNG)-RELATED"/>
    <property type="match status" value="1"/>
</dbReference>
<feature type="region of interest" description="Disordered" evidence="3">
    <location>
        <begin position="1"/>
        <end position="22"/>
    </location>
</feature>
<sequence>MASNGGVSSTSSSKDSAIQAPASSSFRRILPAAAPARRSLADGGRPILPGSGSSIRNTVPPKNVHVKAACEACRKRKVKCSGERPRCTFCERSGVECHYMSAPAETHSQALKRKLDQMQEENGAYAELFNLFRTLPEKEAVDVVRRLRAERDIPTVIRQVKDGCLLLQLHLAPEVRLRYVFPYDPELPRQLRFPDNPYMASPVYESAMATADEPQPSSEELERRYHSAYLRPYHAAQIVDPRFGKLRASRWTAVISDDNLFRKLIHAYFLHEYTTYPNFHKDLFLDDLVEGRKRFCSSLMVNTILASACHCYRGIPDRNKFWLPQSLGYKFLAEARRLWELECRTDTVSLTIAQSAVLLNIEYNHNSMDKIGYTFLKQAVAMAETLGVFSAKAQEGIKSRKMRAARNAFAWGLYSWAVMQSYYFFREPLLHEPPEIPLPDPDKGTPWYGEFYLQYPLSTTVFPAHHGHTVKGIANLRAILGDIASRAFRNGKKVHCLTWDEAMQYKARLDQWFEGLPEPLTPKRIVFPWHLKIHMEYYSALYNLFNSFLDPATCPRAALPFDSAAGPATTTSATGVASWAILRMETLIRLYYLRHSFAFSDCFLICHLSLLTRATLESISNAYRLSPPDASALRALRSTLFLCIKGANDQSQHIYISVVIYKLLCDSMTPQDLDTLKASVALTEPAEDDMFLASQCRSNWSLPIVKVESPDDTALDRMVEKMAAARLSPEGSASVSSSRIGSPEEGGDRYVIEW</sequence>
<evidence type="ECO:0000256" key="1">
    <source>
        <dbReference type="ARBA" id="ARBA00022723"/>
    </source>
</evidence>
<dbReference type="Proteomes" id="UP001172155">
    <property type="component" value="Unassembled WGS sequence"/>
</dbReference>
<gene>
    <name evidence="5" type="ORF">B0T18DRAFT_435300</name>
</gene>
<evidence type="ECO:0000256" key="2">
    <source>
        <dbReference type="ARBA" id="ARBA00023242"/>
    </source>
</evidence>
<dbReference type="SMART" id="SM00066">
    <property type="entry name" value="GAL4"/>
    <property type="match status" value="1"/>
</dbReference>
<keyword evidence="1" id="KW-0479">Metal-binding</keyword>
<feature type="region of interest" description="Disordered" evidence="3">
    <location>
        <begin position="36"/>
        <end position="60"/>
    </location>
</feature>
<dbReference type="CDD" id="cd00067">
    <property type="entry name" value="GAL4"/>
    <property type="match status" value="1"/>
</dbReference>
<accession>A0AA40FC93</accession>
<keyword evidence="2" id="KW-0539">Nucleus</keyword>
<dbReference type="InterPro" id="IPR036864">
    <property type="entry name" value="Zn2-C6_fun-type_DNA-bd_sf"/>
</dbReference>
<comment type="caution">
    <text evidence="5">The sequence shown here is derived from an EMBL/GenBank/DDBJ whole genome shotgun (WGS) entry which is preliminary data.</text>
</comment>
<organism evidence="5 6">
    <name type="scientific">Schizothecium vesticola</name>
    <dbReference type="NCBI Taxonomy" id="314040"/>
    <lineage>
        <taxon>Eukaryota</taxon>
        <taxon>Fungi</taxon>
        <taxon>Dikarya</taxon>
        <taxon>Ascomycota</taxon>
        <taxon>Pezizomycotina</taxon>
        <taxon>Sordariomycetes</taxon>
        <taxon>Sordariomycetidae</taxon>
        <taxon>Sordariales</taxon>
        <taxon>Schizotheciaceae</taxon>
        <taxon>Schizothecium</taxon>
    </lineage>
</organism>
<dbReference type="InterPro" id="IPR053187">
    <property type="entry name" value="Notoamide_regulator"/>
</dbReference>
<dbReference type="InterPro" id="IPR001138">
    <property type="entry name" value="Zn2Cys6_DnaBD"/>
</dbReference>
<protein>
    <recommendedName>
        <fullName evidence="4">Zn(2)-C6 fungal-type domain-containing protein</fullName>
    </recommendedName>
</protein>
<evidence type="ECO:0000256" key="3">
    <source>
        <dbReference type="SAM" id="MobiDB-lite"/>
    </source>
</evidence>
<evidence type="ECO:0000313" key="6">
    <source>
        <dbReference type="Proteomes" id="UP001172155"/>
    </source>
</evidence>
<dbReference type="EMBL" id="JAUKUD010000001">
    <property type="protein sequence ID" value="KAK0755134.1"/>
    <property type="molecule type" value="Genomic_DNA"/>
</dbReference>
<dbReference type="PROSITE" id="PS50048">
    <property type="entry name" value="ZN2_CY6_FUNGAL_2"/>
    <property type="match status" value="1"/>
</dbReference>
<dbReference type="GO" id="GO:0008270">
    <property type="term" value="F:zinc ion binding"/>
    <property type="evidence" value="ECO:0007669"/>
    <property type="project" value="InterPro"/>
</dbReference>
<dbReference type="Pfam" id="PF04082">
    <property type="entry name" value="Fungal_trans"/>
    <property type="match status" value="1"/>
</dbReference>
<dbReference type="GO" id="GO:0003677">
    <property type="term" value="F:DNA binding"/>
    <property type="evidence" value="ECO:0007669"/>
    <property type="project" value="InterPro"/>
</dbReference>
<dbReference type="PROSITE" id="PS00463">
    <property type="entry name" value="ZN2_CY6_FUNGAL_1"/>
    <property type="match status" value="1"/>
</dbReference>
<reference evidence="5" key="1">
    <citation type="submission" date="2023-06" db="EMBL/GenBank/DDBJ databases">
        <title>Genome-scale phylogeny and comparative genomics of the fungal order Sordariales.</title>
        <authorList>
            <consortium name="Lawrence Berkeley National Laboratory"/>
            <person name="Hensen N."/>
            <person name="Bonometti L."/>
            <person name="Westerberg I."/>
            <person name="Brannstrom I.O."/>
            <person name="Guillou S."/>
            <person name="Cros-Aarteil S."/>
            <person name="Calhoun S."/>
            <person name="Haridas S."/>
            <person name="Kuo A."/>
            <person name="Mondo S."/>
            <person name="Pangilinan J."/>
            <person name="Riley R."/>
            <person name="LaButti K."/>
            <person name="Andreopoulos B."/>
            <person name="Lipzen A."/>
            <person name="Chen C."/>
            <person name="Yanf M."/>
            <person name="Daum C."/>
            <person name="Ng V."/>
            <person name="Clum A."/>
            <person name="Steindorff A."/>
            <person name="Ohm R."/>
            <person name="Martin F."/>
            <person name="Silar P."/>
            <person name="Natvig D."/>
            <person name="Lalanne C."/>
            <person name="Gautier V."/>
            <person name="Ament-velasquez S.L."/>
            <person name="Kruys A."/>
            <person name="Hutchinson M.I."/>
            <person name="Powell A.J."/>
            <person name="Barry K."/>
            <person name="Miller A.N."/>
            <person name="Grigoriev I.V."/>
            <person name="Debuchy R."/>
            <person name="Gladieux P."/>
            <person name="Thoren M.H."/>
            <person name="Johannesson H."/>
        </authorList>
    </citation>
    <scope>NUCLEOTIDE SEQUENCE</scope>
    <source>
        <strain evidence="5">SMH3187-1</strain>
    </source>
</reference>
<name>A0AA40FC93_9PEZI</name>
<proteinExistence type="predicted"/>
<feature type="compositionally biased region" description="Low complexity" evidence="3">
    <location>
        <begin position="1"/>
        <end position="16"/>
    </location>
</feature>
<evidence type="ECO:0000259" key="4">
    <source>
        <dbReference type="PROSITE" id="PS50048"/>
    </source>
</evidence>
<dbReference type="AlphaFoldDB" id="A0AA40FC93"/>
<dbReference type="InterPro" id="IPR007219">
    <property type="entry name" value="XnlR_reg_dom"/>
</dbReference>
<dbReference type="GO" id="GO:0000981">
    <property type="term" value="F:DNA-binding transcription factor activity, RNA polymerase II-specific"/>
    <property type="evidence" value="ECO:0007669"/>
    <property type="project" value="InterPro"/>
</dbReference>
<dbReference type="SUPFAM" id="SSF57701">
    <property type="entry name" value="Zn2/Cys6 DNA-binding domain"/>
    <property type="match status" value="1"/>
</dbReference>
<dbReference type="GO" id="GO:0006351">
    <property type="term" value="P:DNA-templated transcription"/>
    <property type="evidence" value="ECO:0007669"/>
    <property type="project" value="InterPro"/>
</dbReference>
<keyword evidence="6" id="KW-1185">Reference proteome</keyword>
<dbReference type="PANTHER" id="PTHR47256:SF1">
    <property type="entry name" value="ZN(II)2CYS6 TRANSCRIPTION FACTOR (EUROFUNG)"/>
    <property type="match status" value="1"/>
</dbReference>
<dbReference type="CDD" id="cd12148">
    <property type="entry name" value="fungal_TF_MHR"/>
    <property type="match status" value="1"/>
</dbReference>